<dbReference type="AlphaFoldDB" id="A0A835T0P9"/>
<accession>A0A835T0P9</accession>
<dbReference type="PANTHER" id="PTHR13037:SF24">
    <property type="entry name" value="POLYCOMB PROTEIN PCL-RELATED"/>
    <property type="match status" value="1"/>
</dbReference>
<keyword evidence="3" id="KW-0472">Membrane</keyword>
<dbReference type="PRINTS" id="PR01217">
    <property type="entry name" value="PRICHEXTENSN"/>
</dbReference>
<feature type="compositionally biased region" description="Low complexity" evidence="2">
    <location>
        <begin position="776"/>
        <end position="785"/>
    </location>
</feature>
<proteinExistence type="predicted"/>
<protein>
    <submittedName>
        <fullName evidence="4">Uncharacterized protein</fullName>
    </submittedName>
</protein>
<feature type="region of interest" description="Disordered" evidence="2">
    <location>
        <begin position="650"/>
        <end position="669"/>
    </location>
</feature>
<feature type="compositionally biased region" description="Pro residues" evidence="2">
    <location>
        <begin position="271"/>
        <end position="320"/>
    </location>
</feature>
<dbReference type="PANTHER" id="PTHR13037">
    <property type="entry name" value="FORMIN"/>
    <property type="match status" value="1"/>
</dbReference>
<name>A0A835T0P9_9CHLO</name>
<feature type="compositionally biased region" description="Polar residues" evidence="2">
    <location>
        <begin position="683"/>
        <end position="693"/>
    </location>
</feature>
<keyword evidence="5" id="KW-1185">Reference proteome</keyword>
<feature type="compositionally biased region" description="Low complexity" evidence="2">
    <location>
        <begin position="795"/>
        <end position="811"/>
    </location>
</feature>
<evidence type="ECO:0000313" key="5">
    <source>
        <dbReference type="Proteomes" id="UP000613740"/>
    </source>
</evidence>
<gene>
    <name evidence="4" type="ORF">HYH02_013782</name>
</gene>
<keyword evidence="1" id="KW-0945">Host-virus interaction</keyword>
<feature type="transmembrane region" description="Helical" evidence="3">
    <location>
        <begin position="814"/>
        <end position="839"/>
    </location>
</feature>
<sequence>MSYEIANGTDSGAVWMGDNMPQGVNEETVYWPAGSRPESAQYVVCLAAGGITRAIEVDARLEVYVNSSTTPSAVVTRRFDLGKYGYPWDLWGSAAGGSYCAPGVEGYLGSFNFTAGANVIVDSSAPAQPPSTPAPALRIRARWVVVDAGYPPVGSADNVDLDLVVQWSDGTSTLVVSYDYKVNGTGNLTYDGSGYFPYEEAVWTVAPPANTKFGVCFVFYMPSVGYNFSVDATFGVALDGGALTSQARRSLWSHGGLGRSWAACTPTSAGPRPPSPKPPSPKPPSPAPPSPPVPPSPKPPSPSPPSPAPPSPVPPMPSPPSPTFSPSFILRFRLVWSSPDTGLSGAFQTLYDNDIFVQWSSAGGKQTIMSYEIANGTDSGAVWMGDNMPQGVNEETVYWPAASRPESAQYVVCLAAGGITRAIEVDARLEVYVNSSTTPSAVVTRRFNLGKYGYPWDLWGSAAGGSYCAPGVEGYLGSFNFTAGANVIVDSSAPAQPPSTPAPALRIRARWVVVDAGYPPVGSADNVDLDLVVQWSNGTSTLVVSYDYKVNGTGNLTYDGSGYFPYEEAVWTVAPPANTKFGVCFVFYMPSVGYNFSVDATFGVALDGGALTSQARRSLWSHGGLGRSWTACTPTSAGYIGSYTYTSTPTVSSSGGADSGDSDGAATAPLVAVGDDPFWSGAWTPNPTTSGSGINVPRVQVRQPDPSKVLAIRQRQQSGGVTRESQQPSAAGAPAPSDAAASSSSSSSSSQQQEQQQAQDAVVDGSGSGAVQADVGAPTGSTSTSGGAGSGTGDLSGADSSSASRISSTNGPSMATVVGGAVGGVVGAAVLALAVVGLVRWRRAVLSDNARIAPLPSGGRPANADSGSSII</sequence>
<reference evidence="4" key="1">
    <citation type="journal article" date="2020" name="bioRxiv">
        <title>Comparative genomics of Chlamydomonas.</title>
        <authorList>
            <person name="Craig R.J."/>
            <person name="Hasan A.R."/>
            <person name="Ness R.W."/>
            <person name="Keightley P.D."/>
        </authorList>
    </citation>
    <scope>NUCLEOTIDE SEQUENCE</scope>
    <source>
        <strain evidence="4">CCAP 11/173</strain>
    </source>
</reference>
<dbReference type="Proteomes" id="UP000613740">
    <property type="component" value="Unassembled WGS sequence"/>
</dbReference>
<comment type="caution">
    <text evidence="4">The sequence shown here is derived from an EMBL/GenBank/DDBJ whole genome shotgun (WGS) entry which is preliminary data.</text>
</comment>
<evidence type="ECO:0000313" key="4">
    <source>
        <dbReference type="EMBL" id="KAG2430305.1"/>
    </source>
</evidence>
<keyword evidence="3" id="KW-1133">Transmembrane helix</keyword>
<keyword evidence="3" id="KW-0812">Transmembrane</keyword>
<organism evidence="4 5">
    <name type="scientific">Chlamydomonas schloesseri</name>
    <dbReference type="NCBI Taxonomy" id="2026947"/>
    <lineage>
        <taxon>Eukaryota</taxon>
        <taxon>Viridiplantae</taxon>
        <taxon>Chlorophyta</taxon>
        <taxon>core chlorophytes</taxon>
        <taxon>Chlorophyceae</taxon>
        <taxon>CS clade</taxon>
        <taxon>Chlamydomonadales</taxon>
        <taxon>Chlamydomonadaceae</taxon>
        <taxon>Chlamydomonas</taxon>
    </lineage>
</organism>
<evidence type="ECO:0000256" key="3">
    <source>
        <dbReference type="SAM" id="Phobius"/>
    </source>
</evidence>
<evidence type="ECO:0000256" key="2">
    <source>
        <dbReference type="SAM" id="MobiDB-lite"/>
    </source>
</evidence>
<feature type="region of interest" description="Disordered" evidence="2">
    <location>
        <begin position="678"/>
        <end position="811"/>
    </location>
</feature>
<feature type="compositionally biased region" description="Low complexity" evidence="2">
    <location>
        <begin position="724"/>
        <end position="765"/>
    </location>
</feature>
<feature type="region of interest" description="Disordered" evidence="2">
    <location>
        <begin position="262"/>
        <end position="320"/>
    </location>
</feature>
<dbReference type="EMBL" id="JAEHOD010000080">
    <property type="protein sequence ID" value="KAG2430305.1"/>
    <property type="molecule type" value="Genomic_DNA"/>
</dbReference>
<evidence type="ECO:0000256" key="1">
    <source>
        <dbReference type="ARBA" id="ARBA00022581"/>
    </source>
</evidence>